<accession>A0A4C1XPH2</accession>
<feature type="region of interest" description="Disordered" evidence="1">
    <location>
        <begin position="1"/>
        <end position="23"/>
    </location>
</feature>
<name>A0A4C1XPH2_EUMVA</name>
<keyword evidence="3" id="KW-1185">Reference proteome</keyword>
<evidence type="ECO:0000313" key="3">
    <source>
        <dbReference type="Proteomes" id="UP000299102"/>
    </source>
</evidence>
<dbReference type="EMBL" id="BGZK01000940">
    <property type="protein sequence ID" value="GBP65816.1"/>
    <property type="molecule type" value="Genomic_DNA"/>
</dbReference>
<proteinExistence type="predicted"/>
<gene>
    <name evidence="2" type="ORF">EVAR_52945_1</name>
</gene>
<evidence type="ECO:0000313" key="2">
    <source>
        <dbReference type="EMBL" id="GBP65816.1"/>
    </source>
</evidence>
<reference evidence="2 3" key="1">
    <citation type="journal article" date="2019" name="Commun. Biol.">
        <title>The bagworm genome reveals a unique fibroin gene that provides high tensile strength.</title>
        <authorList>
            <person name="Kono N."/>
            <person name="Nakamura H."/>
            <person name="Ohtoshi R."/>
            <person name="Tomita M."/>
            <person name="Numata K."/>
            <person name="Arakawa K."/>
        </authorList>
    </citation>
    <scope>NUCLEOTIDE SEQUENCE [LARGE SCALE GENOMIC DNA]</scope>
</reference>
<dbReference type="AlphaFoldDB" id="A0A4C1XPH2"/>
<organism evidence="2 3">
    <name type="scientific">Eumeta variegata</name>
    <name type="common">Bagworm moth</name>
    <name type="synonym">Eumeta japonica</name>
    <dbReference type="NCBI Taxonomy" id="151549"/>
    <lineage>
        <taxon>Eukaryota</taxon>
        <taxon>Metazoa</taxon>
        <taxon>Ecdysozoa</taxon>
        <taxon>Arthropoda</taxon>
        <taxon>Hexapoda</taxon>
        <taxon>Insecta</taxon>
        <taxon>Pterygota</taxon>
        <taxon>Neoptera</taxon>
        <taxon>Endopterygota</taxon>
        <taxon>Lepidoptera</taxon>
        <taxon>Glossata</taxon>
        <taxon>Ditrysia</taxon>
        <taxon>Tineoidea</taxon>
        <taxon>Psychidae</taxon>
        <taxon>Oiketicinae</taxon>
        <taxon>Eumeta</taxon>
    </lineage>
</organism>
<comment type="caution">
    <text evidence="2">The sequence shown here is derived from an EMBL/GenBank/DDBJ whole genome shotgun (WGS) entry which is preliminary data.</text>
</comment>
<sequence length="70" mass="7700">MSEFSSDRRLRRPAVRSGARLPAAAAAGARRDATTVILLNVSVSIINRDPNKHCTSGKSLKLKLFHLRED</sequence>
<evidence type="ECO:0000256" key="1">
    <source>
        <dbReference type="SAM" id="MobiDB-lite"/>
    </source>
</evidence>
<dbReference type="Proteomes" id="UP000299102">
    <property type="component" value="Unassembled WGS sequence"/>
</dbReference>
<protein>
    <submittedName>
        <fullName evidence="2">Uncharacterized protein</fullName>
    </submittedName>
</protein>